<organism evidence="2 3">
    <name type="scientific">Novosphingobium pentaromativorans</name>
    <dbReference type="NCBI Taxonomy" id="205844"/>
    <lineage>
        <taxon>Bacteria</taxon>
        <taxon>Pseudomonadati</taxon>
        <taxon>Pseudomonadota</taxon>
        <taxon>Alphaproteobacteria</taxon>
        <taxon>Sphingomonadales</taxon>
        <taxon>Sphingomonadaceae</taxon>
        <taxon>Novosphingobium</taxon>
    </lineage>
</organism>
<evidence type="ECO:0000313" key="3">
    <source>
        <dbReference type="Proteomes" id="UP000249082"/>
    </source>
</evidence>
<sequence>MIKTGDNASKRGPLGDARPDAVDPHLQKEGALKPEEVDDRPNVGVVKPEDYPEDQRAKGTTK</sequence>
<dbReference type="AlphaFoldDB" id="A0A2W5NIM3"/>
<protein>
    <submittedName>
        <fullName evidence="2">Uncharacterized protein</fullName>
    </submittedName>
</protein>
<feature type="compositionally biased region" description="Basic and acidic residues" evidence="1">
    <location>
        <begin position="17"/>
        <end position="62"/>
    </location>
</feature>
<proteinExistence type="predicted"/>
<accession>A0A2W5NIM3</accession>
<gene>
    <name evidence="2" type="ORF">DI555_22505</name>
</gene>
<dbReference type="EMBL" id="QFPX01000034">
    <property type="protein sequence ID" value="PZQ50655.1"/>
    <property type="molecule type" value="Genomic_DNA"/>
</dbReference>
<feature type="region of interest" description="Disordered" evidence="1">
    <location>
        <begin position="1"/>
        <end position="62"/>
    </location>
</feature>
<name>A0A2W5NIM3_9SPHN</name>
<evidence type="ECO:0000256" key="1">
    <source>
        <dbReference type="SAM" id="MobiDB-lite"/>
    </source>
</evidence>
<comment type="caution">
    <text evidence="2">The sequence shown here is derived from an EMBL/GenBank/DDBJ whole genome shotgun (WGS) entry which is preliminary data.</text>
</comment>
<dbReference type="Proteomes" id="UP000249082">
    <property type="component" value="Unassembled WGS sequence"/>
</dbReference>
<evidence type="ECO:0000313" key="2">
    <source>
        <dbReference type="EMBL" id="PZQ50655.1"/>
    </source>
</evidence>
<reference evidence="2 3" key="1">
    <citation type="submission" date="2017-08" db="EMBL/GenBank/DDBJ databases">
        <title>Infants hospitalized years apart are colonized by the same room-sourced microbial strains.</title>
        <authorList>
            <person name="Brooks B."/>
            <person name="Olm M.R."/>
            <person name="Firek B.A."/>
            <person name="Baker R."/>
            <person name="Thomas B.C."/>
            <person name="Morowitz M.J."/>
            <person name="Banfield J.F."/>
        </authorList>
    </citation>
    <scope>NUCLEOTIDE SEQUENCE [LARGE SCALE GENOMIC DNA]</scope>
    <source>
        <strain evidence="2">S2_005_002_R2_33</strain>
    </source>
</reference>